<accession>A0A2V4TC42</accession>
<protein>
    <submittedName>
        <fullName evidence="1">Uncharacterized protein</fullName>
    </submittedName>
</protein>
<proteinExistence type="predicted"/>
<evidence type="ECO:0000313" key="1">
    <source>
        <dbReference type="EMBL" id="PYE23149.1"/>
    </source>
</evidence>
<reference evidence="1 2" key="1">
    <citation type="submission" date="2018-06" db="EMBL/GenBank/DDBJ databases">
        <title>Genomic Encyclopedia of Type Strains, Phase IV (KMG-V): Genome sequencing to study the core and pangenomes of soil and plant-associated prokaryotes.</title>
        <authorList>
            <person name="Whitman W."/>
        </authorList>
    </citation>
    <scope>NUCLEOTIDE SEQUENCE [LARGE SCALE GENOMIC DNA]</scope>
    <source>
        <strain evidence="1 2">SRCL-318</strain>
    </source>
</reference>
<comment type="caution">
    <text evidence="1">The sequence shown here is derived from an EMBL/GenBank/DDBJ whole genome shotgun (WGS) entry which is preliminary data.</text>
</comment>
<organism evidence="1 2">
    <name type="scientific">Paraburkholderia silvatlantica</name>
    <dbReference type="NCBI Taxonomy" id="321895"/>
    <lineage>
        <taxon>Bacteria</taxon>
        <taxon>Pseudomonadati</taxon>
        <taxon>Pseudomonadota</taxon>
        <taxon>Betaproteobacteria</taxon>
        <taxon>Burkholderiales</taxon>
        <taxon>Burkholderiaceae</taxon>
        <taxon>Paraburkholderia</taxon>
    </lineage>
</organism>
<dbReference type="Proteomes" id="UP000247772">
    <property type="component" value="Unassembled WGS sequence"/>
</dbReference>
<name>A0A2V4TC42_9BURK</name>
<sequence length="308" mass="34742">MDSESIYAEQRCKERLPNLTPFIDYQAGAIAPDTSPFYVTPEIADIEEFEDLYRSLWQSYQTALSVIARDGGQPVFALPIKPEWWVRMDEGLEMIDMEYGSMREPDILRFDPLLILWRDFQGELDLARFSYRVAAASLKFLDMALGRLKFSGGPVLLTHGLLELATICKRIGELEELSRSSLYQASVPDMIEARVREAESRIPDLIKERVTEVASKGGRAKANKFAPIKAEAQKLARERVPSSGKWKSRAEAARKIRDEVQACARALGQYLSDLHVQTTIDGWLKEMPEANILFGGKSEKGNPQPSVK</sequence>
<dbReference type="AlphaFoldDB" id="A0A2V4TC42"/>
<dbReference type="OrthoDB" id="8770541at2"/>
<dbReference type="RefSeq" id="WP_110855102.1">
    <property type="nucleotide sequence ID" value="NZ_QJSQ01000008.1"/>
</dbReference>
<evidence type="ECO:0000313" key="2">
    <source>
        <dbReference type="Proteomes" id="UP000247772"/>
    </source>
</evidence>
<gene>
    <name evidence="1" type="ORF">C7410_10846</name>
</gene>
<dbReference type="EMBL" id="QJSQ01000008">
    <property type="protein sequence ID" value="PYE23149.1"/>
    <property type="molecule type" value="Genomic_DNA"/>
</dbReference>